<keyword evidence="3" id="KW-0949">S-adenosyl-L-methionine</keyword>
<dbReference type="EMBL" id="JABRWJ010000019">
    <property type="protein sequence ID" value="NRF72174.1"/>
    <property type="molecule type" value="Genomic_DNA"/>
</dbReference>
<dbReference type="InterPro" id="IPR029063">
    <property type="entry name" value="SAM-dependent_MTases_sf"/>
</dbReference>
<accession>A0ABX2EUS6</accession>
<evidence type="ECO:0000256" key="1">
    <source>
        <dbReference type="ARBA" id="ARBA00022603"/>
    </source>
</evidence>
<name>A0ABX2EUS6_9BURK</name>
<dbReference type="PANTHER" id="PTHR13610:SF11">
    <property type="entry name" value="METHYLTRANSFERASE DOMAIN-CONTAINING PROTEIN"/>
    <property type="match status" value="1"/>
</dbReference>
<keyword evidence="5" id="KW-1185">Reference proteome</keyword>
<keyword evidence="2" id="KW-0808">Transferase</keyword>
<proteinExistence type="predicted"/>
<dbReference type="Proteomes" id="UP000737171">
    <property type="component" value="Unassembled WGS sequence"/>
</dbReference>
<dbReference type="InterPro" id="IPR026170">
    <property type="entry name" value="FAM173A/B"/>
</dbReference>
<reference evidence="4 5" key="1">
    <citation type="submission" date="2020-05" db="EMBL/GenBank/DDBJ databases">
        <title>Aquincola sp. isolate from soil.</title>
        <authorList>
            <person name="Han J."/>
            <person name="Kim D.-U."/>
        </authorList>
    </citation>
    <scope>NUCLEOTIDE SEQUENCE [LARGE SCALE GENOMIC DNA]</scope>
    <source>
        <strain evidence="4 5">S2</strain>
    </source>
</reference>
<evidence type="ECO:0000313" key="4">
    <source>
        <dbReference type="EMBL" id="NRF72174.1"/>
    </source>
</evidence>
<organism evidence="4 5">
    <name type="scientific">Pseudaquabacterium terrae</name>
    <dbReference type="NCBI Taxonomy" id="2732868"/>
    <lineage>
        <taxon>Bacteria</taxon>
        <taxon>Pseudomonadati</taxon>
        <taxon>Pseudomonadota</taxon>
        <taxon>Betaproteobacteria</taxon>
        <taxon>Burkholderiales</taxon>
        <taxon>Sphaerotilaceae</taxon>
        <taxon>Pseudaquabacterium</taxon>
    </lineage>
</organism>
<dbReference type="SUPFAM" id="SSF53335">
    <property type="entry name" value="S-adenosyl-L-methionine-dependent methyltransferases"/>
    <property type="match status" value="1"/>
</dbReference>
<dbReference type="RefSeq" id="WP_173134918.1">
    <property type="nucleotide sequence ID" value="NZ_JABRWJ010000019.1"/>
</dbReference>
<protein>
    <recommendedName>
        <fullName evidence="6">SAM-dependent methyltransferase</fullName>
    </recommendedName>
</protein>
<evidence type="ECO:0008006" key="6">
    <source>
        <dbReference type="Google" id="ProtNLM"/>
    </source>
</evidence>
<evidence type="ECO:0000256" key="3">
    <source>
        <dbReference type="ARBA" id="ARBA00022691"/>
    </source>
</evidence>
<comment type="caution">
    <text evidence="4">The sequence shown here is derived from an EMBL/GenBank/DDBJ whole genome shotgun (WGS) entry which is preliminary data.</text>
</comment>
<gene>
    <name evidence="4" type="ORF">HLB44_34840</name>
</gene>
<dbReference type="Gene3D" id="3.40.50.150">
    <property type="entry name" value="Vaccinia Virus protein VP39"/>
    <property type="match status" value="1"/>
</dbReference>
<evidence type="ECO:0000256" key="2">
    <source>
        <dbReference type="ARBA" id="ARBA00022679"/>
    </source>
</evidence>
<dbReference type="PANTHER" id="PTHR13610">
    <property type="entry name" value="METHYLTRANSFERASE DOMAIN-CONTAINING PROTEIN"/>
    <property type="match status" value="1"/>
</dbReference>
<sequence length="182" mass="20208">MALLYLFGLMMVLATFAAVASIVRWTLQTGTPPMPSSSKARRAMMFAAATVPDAPLIELGSGCGTFAVRAARAFPNRQVIGYELSWLPWLISRALRKVLGLRNLVLLREDFLQAELPEGAVLLCYLSCGGMLRLAARLDAPGPLPAMLVSNTFRLPGRHANQEIRLDDLYRTRVYVYRFQHV</sequence>
<keyword evidence="1" id="KW-0489">Methyltransferase</keyword>
<evidence type="ECO:0000313" key="5">
    <source>
        <dbReference type="Proteomes" id="UP000737171"/>
    </source>
</evidence>